<evidence type="ECO:0000313" key="13">
    <source>
        <dbReference type="EMBL" id="CAH8319889.1"/>
    </source>
</evidence>
<evidence type="ECO:0000256" key="1">
    <source>
        <dbReference type="ARBA" id="ARBA00010507"/>
    </source>
</evidence>
<evidence type="ECO:0000256" key="9">
    <source>
        <dbReference type="ARBA" id="ARBA00048679"/>
    </source>
</evidence>
<evidence type="ECO:0000256" key="5">
    <source>
        <dbReference type="ARBA" id="ARBA00022741"/>
    </source>
</evidence>
<comment type="caution">
    <text evidence="13">The sequence shown here is derived from an EMBL/GenBank/DDBJ whole genome shotgun (WGS) entry which is preliminary data.</text>
</comment>
<protein>
    <recommendedName>
        <fullName evidence="2">non-specific serine/threonine protein kinase</fullName>
        <ecNumber evidence="2">2.7.11.1</ecNumber>
    </recommendedName>
</protein>
<dbReference type="InterPro" id="IPR001245">
    <property type="entry name" value="Ser-Thr/Tyr_kinase_cat_dom"/>
</dbReference>
<dbReference type="Pfam" id="PF14381">
    <property type="entry name" value="EDR1_CTR1_ARMC3_pept"/>
    <property type="match status" value="1"/>
</dbReference>
<feature type="region of interest" description="Disordered" evidence="11">
    <location>
        <begin position="12"/>
        <end position="62"/>
    </location>
</feature>
<accession>A0ABC8JF15</accession>
<evidence type="ECO:0000256" key="3">
    <source>
        <dbReference type="ARBA" id="ARBA00022527"/>
    </source>
</evidence>
<keyword evidence="14" id="KW-1185">Reference proteome</keyword>
<dbReference type="InterPro" id="IPR017441">
    <property type="entry name" value="Protein_kinase_ATP_BS"/>
</dbReference>
<dbReference type="Pfam" id="PF07714">
    <property type="entry name" value="PK_Tyr_Ser-Thr"/>
    <property type="match status" value="1"/>
</dbReference>
<dbReference type="GO" id="GO:0004674">
    <property type="term" value="F:protein serine/threonine kinase activity"/>
    <property type="evidence" value="ECO:0007669"/>
    <property type="project" value="UniProtKB-KW"/>
</dbReference>
<keyword evidence="7 10" id="KW-0067">ATP-binding</keyword>
<dbReference type="AlphaFoldDB" id="A0ABC8JF15"/>
<dbReference type="FunFam" id="3.30.200.20:FF:000060">
    <property type="entry name" value="Serine/threonine-protein kinase isoform 1"/>
    <property type="match status" value="1"/>
</dbReference>
<feature type="compositionally biased region" description="Low complexity" evidence="11">
    <location>
        <begin position="40"/>
        <end position="62"/>
    </location>
</feature>
<gene>
    <name evidence="13" type="ORF">ERUC_LOCUS8580</name>
</gene>
<evidence type="ECO:0000256" key="2">
    <source>
        <dbReference type="ARBA" id="ARBA00012513"/>
    </source>
</evidence>
<dbReference type="InterPro" id="IPR000719">
    <property type="entry name" value="Prot_kinase_dom"/>
</dbReference>
<dbReference type="PROSITE" id="PS00107">
    <property type="entry name" value="PROTEIN_KINASE_ATP"/>
    <property type="match status" value="1"/>
</dbReference>
<keyword evidence="3" id="KW-0723">Serine/threonine-protein kinase</keyword>
<dbReference type="EMBL" id="CAKOAT010089599">
    <property type="protein sequence ID" value="CAH8319889.1"/>
    <property type="molecule type" value="Genomic_DNA"/>
</dbReference>
<comment type="catalytic activity">
    <reaction evidence="9">
        <text>L-seryl-[protein] + ATP = O-phospho-L-seryl-[protein] + ADP + H(+)</text>
        <dbReference type="Rhea" id="RHEA:17989"/>
        <dbReference type="Rhea" id="RHEA-COMP:9863"/>
        <dbReference type="Rhea" id="RHEA-COMP:11604"/>
        <dbReference type="ChEBI" id="CHEBI:15378"/>
        <dbReference type="ChEBI" id="CHEBI:29999"/>
        <dbReference type="ChEBI" id="CHEBI:30616"/>
        <dbReference type="ChEBI" id="CHEBI:83421"/>
        <dbReference type="ChEBI" id="CHEBI:456216"/>
        <dbReference type="EC" id="2.7.11.1"/>
    </reaction>
</comment>
<evidence type="ECO:0000256" key="6">
    <source>
        <dbReference type="ARBA" id="ARBA00022777"/>
    </source>
</evidence>
<evidence type="ECO:0000256" key="7">
    <source>
        <dbReference type="ARBA" id="ARBA00022840"/>
    </source>
</evidence>
<keyword evidence="5 10" id="KW-0547">Nucleotide-binding</keyword>
<evidence type="ECO:0000313" key="14">
    <source>
        <dbReference type="Proteomes" id="UP001642260"/>
    </source>
</evidence>
<evidence type="ECO:0000256" key="11">
    <source>
        <dbReference type="SAM" id="MobiDB-lite"/>
    </source>
</evidence>
<proteinExistence type="inferred from homology"/>
<dbReference type="InterPro" id="IPR055164">
    <property type="entry name" value="EDR1/CTR1/ARMC3-like_pept-like"/>
</dbReference>
<organism evidence="13 14">
    <name type="scientific">Eruca vesicaria subsp. sativa</name>
    <name type="common">Garden rocket</name>
    <name type="synonym">Eruca sativa</name>
    <dbReference type="NCBI Taxonomy" id="29727"/>
    <lineage>
        <taxon>Eukaryota</taxon>
        <taxon>Viridiplantae</taxon>
        <taxon>Streptophyta</taxon>
        <taxon>Embryophyta</taxon>
        <taxon>Tracheophyta</taxon>
        <taxon>Spermatophyta</taxon>
        <taxon>Magnoliopsida</taxon>
        <taxon>eudicotyledons</taxon>
        <taxon>Gunneridae</taxon>
        <taxon>Pentapetalae</taxon>
        <taxon>rosids</taxon>
        <taxon>malvids</taxon>
        <taxon>Brassicales</taxon>
        <taxon>Brassicaceae</taxon>
        <taxon>Brassiceae</taxon>
        <taxon>Eruca</taxon>
    </lineage>
</organism>
<comment type="similarity">
    <text evidence="1">Belongs to the protein kinase superfamily. TKL Ser/Thr protein kinase family. RAF subfamily.</text>
</comment>
<evidence type="ECO:0000256" key="10">
    <source>
        <dbReference type="PROSITE-ProRule" id="PRU10141"/>
    </source>
</evidence>
<dbReference type="SUPFAM" id="SSF56112">
    <property type="entry name" value="Protein kinase-like (PK-like)"/>
    <property type="match status" value="1"/>
</dbReference>
<feature type="domain" description="Protein kinase" evidence="12">
    <location>
        <begin position="626"/>
        <end position="761"/>
    </location>
</feature>
<dbReference type="PROSITE" id="PS50011">
    <property type="entry name" value="PROTEIN_KINASE_DOM"/>
    <property type="match status" value="1"/>
</dbReference>
<sequence length="761" mass="84276">MSKMKHLLRKLHIGGSSGGFGDHHHHRLDDSSTRPTIIDPSPIASSSPSPASTSSVSSSGFGNASAAMPRLETFEPPAGRDVAAAAGDGVDFSLMEEEYQVQLAMAISVSDPDPRENADTAQLDAAKRISLGVSAPVTDADSAVDFLSLRYWGHKVINYDQKVRDGFYDVYGITSNSLSQGKMPLLVDLQAISISDNVDYEVILVNRLIDPELQELERRASALSLECPEFARGQVSSDLTQKIANIVVEQMGGRVENADEALRRWMHRSYELRNSLSTTVIPLGRVNFGLARHRALLFKVLADRINLPCMLVKGSYYTGTDDGAVNLIKLDDKCEYIIDLMGAPGALIPAEVPSSFLPVACTDTRVFPDDLLQHSCPVLDKEAETPVFSVLEETDSRPSGMVAKLLTGNHEENSDRFAVEKHQTERFEHDFGKLMQTQQISGENLPPFSGKPTSAQKVKVKNVSKYVISAAKNPEFAQKLHAVLLESGASPPPDLFMDVNPQNLREKSLLQEFRQESSNSVNSAVPCYPEKVGDQSAEQFRESERSVTALQQPAVSTSAETYQQPKEVDFFKERNFDVDNMGKVSSPEKMEISTADGEPSVCDRHDQGINPFLGEAAKWEIMWEDLQIGERIGIGSYGEVYRAEWNGTEVAVKKFLDQDFSGDALTQFKSEIEIMLRLRHPNVVLFMGAVTRPPNFSILTEFLPRGSLYRLLHRPNHQLDEKRRMRMALDVGTAFTAIVYTTDAKSEAATGSKYKQQREHK</sequence>
<dbReference type="InterPro" id="IPR051681">
    <property type="entry name" value="Ser/Thr_Kinases-Pseudokinases"/>
</dbReference>
<reference evidence="13 14" key="1">
    <citation type="submission" date="2022-03" db="EMBL/GenBank/DDBJ databases">
        <authorList>
            <person name="Macdonald S."/>
            <person name="Ahmed S."/>
            <person name="Newling K."/>
        </authorList>
    </citation>
    <scope>NUCLEOTIDE SEQUENCE [LARGE SCALE GENOMIC DNA]</scope>
</reference>
<keyword evidence="6" id="KW-0418">Kinase</keyword>
<comment type="catalytic activity">
    <reaction evidence="8">
        <text>L-threonyl-[protein] + ATP = O-phospho-L-threonyl-[protein] + ADP + H(+)</text>
        <dbReference type="Rhea" id="RHEA:46608"/>
        <dbReference type="Rhea" id="RHEA-COMP:11060"/>
        <dbReference type="Rhea" id="RHEA-COMP:11605"/>
        <dbReference type="ChEBI" id="CHEBI:15378"/>
        <dbReference type="ChEBI" id="CHEBI:30013"/>
        <dbReference type="ChEBI" id="CHEBI:30616"/>
        <dbReference type="ChEBI" id="CHEBI:61977"/>
        <dbReference type="ChEBI" id="CHEBI:456216"/>
        <dbReference type="EC" id="2.7.11.1"/>
    </reaction>
</comment>
<evidence type="ECO:0000256" key="8">
    <source>
        <dbReference type="ARBA" id="ARBA00047899"/>
    </source>
</evidence>
<dbReference type="Proteomes" id="UP001642260">
    <property type="component" value="Unassembled WGS sequence"/>
</dbReference>
<name>A0ABC8JF15_ERUVS</name>
<evidence type="ECO:0000256" key="4">
    <source>
        <dbReference type="ARBA" id="ARBA00022679"/>
    </source>
</evidence>
<keyword evidence="4" id="KW-0808">Transferase</keyword>
<dbReference type="PANTHER" id="PTHR44329">
    <property type="entry name" value="SERINE/THREONINE-PROTEIN KINASE TNNI3K-RELATED"/>
    <property type="match status" value="1"/>
</dbReference>
<dbReference type="InterPro" id="IPR011009">
    <property type="entry name" value="Kinase-like_dom_sf"/>
</dbReference>
<dbReference type="GO" id="GO:0005524">
    <property type="term" value="F:ATP binding"/>
    <property type="evidence" value="ECO:0007669"/>
    <property type="project" value="UniProtKB-UniRule"/>
</dbReference>
<dbReference type="Gene3D" id="3.30.200.20">
    <property type="entry name" value="Phosphorylase Kinase, domain 1"/>
    <property type="match status" value="1"/>
</dbReference>
<dbReference type="PANTHER" id="PTHR44329:SF302">
    <property type="entry name" value="SERINE_THREONINE-PROTEIN KINASE SIS8-RELATED"/>
    <property type="match status" value="1"/>
</dbReference>
<feature type="binding site" evidence="10">
    <location>
        <position position="654"/>
    </location>
    <ligand>
        <name>ATP</name>
        <dbReference type="ChEBI" id="CHEBI:30616"/>
    </ligand>
</feature>
<evidence type="ECO:0000259" key="12">
    <source>
        <dbReference type="PROSITE" id="PS50011"/>
    </source>
</evidence>
<dbReference type="EC" id="2.7.11.1" evidence="2"/>